<feature type="region of interest" description="Disordered" evidence="1">
    <location>
        <begin position="1"/>
        <end position="28"/>
    </location>
</feature>
<accession>Q0S5X2</accession>
<dbReference type="KEGG" id="rha:RHA1_ro05283"/>
<dbReference type="HOGENOM" id="CLU_2119203_0_0_11"/>
<evidence type="ECO:0000256" key="1">
    <source>
        <dbReference type="SAM" id="MobiDB-lite"/>
    </source>
</evidence>
<reference evidence="3" key="1">
    <citation type="journal article" date="2006" name="Proc. Natl. Acad. Sci. U.S.A.">
        <title>The complete genome of Rhodococcus sp. RHA1 provides insights into a catabolic powerhouse.</title>
        <authorList>
            <person name="McLeod M.P."/>
            <person name="Warren R.L."/>
            <person name="Hsiao W.W.L."/>
            <person name="Araki N."/>
            <person name="Myhre M."/>
            <person name="Fernandes C."/>
            <person name="Miyazawa D."/>
            <person name="Wong W."/>
            <person name="Lillquist A.L."/>
            <person name="Wang D."/>
            <person name="Dosanjh M."/>
            <person name="Hara H."/>
            <person name="Petrescu A."/>
            <person name="Morin R.D."/>
            <person name="Yang G."/>
            <person name="Stott J.M."/>
            <person name="Schein J.E."/>
            <person name="Shin H."/>
            <person name="Smailus D."/>
            <person name="Siddiqui A.S."/>
            <person name="Marra M.A."/>
            <person name="Jones S.J.M."/>
            <person name="Holt R."/>
            <person name="Brinkman F.S.L."/>
            <person name="Miyauchi K."/>
            <person name="Fukuda M."/>
            <person name="Davies J.E."/>
            <person name="Mohn W.W."/>
            <person name="Eltis L.D."/>
        </authorList>
    </citation>
    <scope>NUCLEOTIDE SEQUENCE [LARGE SCALE GENOMIC DNA]</scope>
    <source>
        <strain evidence="3">RHA1</strain>
    </source>
</reference>
<organism evidence="2 3">
    <name type="scientific">Rhodococcus jostii (strain RHA1)</name>
    <dbReference type="NCBI Taxonomy" id="101510"/>
    <lineage>
        <taxon>Bacteria</taxon>
        <taxon>Bacillati</taxon>
        <taxon>Actinomycetota</taxon>
        <taxon>Actinomycetes</taxon>
        <taxon>Mycobacteriales</taxon>
        <taxon>Nocardiaceae</taxon>
        <taxon>Rhodococcus</taxon>
    </lineage>
</organism>
<dbReference type="Proteomes" id="UP000008710">
    <property type="component" value="Chromosome"/>
</dbReference>
<protein>
    <submittedName>
        <fullName evidence="2">Uncharacterized protein</fullName>
    </submittedName>
</protein>
<feature type="compositionally biased region" description="Basic and acidic residues" evidence="1">
    <location>
        <begin position="15"/>
        <end position="28"/>
    </location>
</feature>
<evidence type="ECO:0000313" key="2">
    <source>
        <dbReference type="EMBL" id="ABG97064.1"/>
    </source>
</evidence>
<dbReference type="AlphaFoldDB" id="Q0S5X2"/>
<name>Q0S5X2_RHOJR</name>
<proteinExistence type="predicted"/>
<gene>
    <name evidence="2" type="ordered locus">RHA1_ro05283</name>
</gene>
<evidence type="ECO:0000313" key="3">
    <source>
        <dbReference type="Proteomes" id="UP000008710"/>
    </source>
</evidence>
<dbReference type="EMBL" id="CP000431">
    <property type="protein sequence ID" value="ABG97064.1"/>
    <property type="molecule type" value="Genomic_DNA"/>
</dbReference>
<sequence>MYQFAARQTRGHGRWTNDPHRPGDRLRLSDVTGRSRHEVEVAGTSGYVAALGYRGAQRASETALRKREEHCCVCSQNRGDRQQPDVEYQQRRRHFSLLRGPMTITPSESQSQQK</sequence>